<evidence type="ECO:0000313" key="3">
    <source>
        <dbReference type="Proteomes" id="UP000669179"/>
    </source>
</evidence>
<dbReference type="EMBL" id="JAGEOJ010000003">
    <property type="protein sequence ID" value="MBO2447127.1"/>
    <property type="molecule type" value="Genomic_DNA"/>
</dbReference>
<protein>
    <submittedName>
        <fullName evidence="2">Uncharacterized protein</fullName>
    </submittedName>
</protein>
<gene>
    <name evidence="2" type="ORF">J4573_08515</name>
</gene>
<reference evidence="2" key="1">
    <citation type="submission" date="2021-03" db="EMBL/GenBank/DDBJ databases">
        <authorList>
            <person name="Kanchanasin P."/>
            <person name="Saeng-In P."/>
            <person name="Phongsopitanun W."/>
            <person name="Yuki M."/>
            <person name="Kudo T."/>
            <person name="Ohkuma M."/>
            <person name="Tanasupawat S."/>
        </authorList>
    </citation>
    <scope>NUCLEOTIDE SEQUENCE</scope>
    <source>
        <strain evidence="2">GKU 128</strain>
    </source>
</reference>
<proteinExistence type="predicted"/>
<evidence type="ECO:0000313" key="2">
    <source>
        <dbReference type="EMBL" id="MBO2447127.1"/>
    </source>
</evidence>
<keyword evidence="1" id="KW-1133">Transmembrane helix</keyword>
<sequence>MVVLLTALLVGTLAAALALAGGSNLPQALLTGGGAAGATISLLYRIMGTNYR</sequence>
<keyword evidence="1" id="KW-0472">Membrane</keyword>
<organism evidence="2 3">
    <name type="scientific">Actinomadura barringtoniae</name>
    <dbReference type="NCBI Taxonomy" id="1427535"/>
    <lineage>
        <taxon>Bacteria</taxon>
        <taxon>Bacillati</taxon>
        <taxon>Actinomycetota</taxon>
        <taxon>Actinomycetes</taxon>
        <taxon>Streptosporangiales</taxon>
        <taxon>Thermomonosporaceae</taxon>
        <taxon>Actinomadura</taxon>
    </lineage>
</organism>
<dbReference type="Proteomes" id="UP000669179">
    <property type="component" value="Unassembled WGS sequence"/>
</dbReference>
<dbReference type="RefSeq" id="WP_208254729.1">
    <property type="nucleotide sequence ID" value="NZ_JAGEOJ010000003.1"/>
</dbReference>
<keyword evidence="1" id="KW-0812">Transmembrane</keyword>
<feature type="transmembrane region" description="Helical" evidence="1">
    <location>
        <begin position="28"/>
        <end position="47"/>
    </location>
</feature>
<accession>A0A939T5I1</accession>
<name>A0A939T5I1_9ACTN</name>
<keyword evidence="3" id="KW-1185">Reference proteome</keyword>
<evidence type="ECO:0000256" key="1">
    <source>
        <dbReference type="SAM" id="Phobius"/>
    </source>
</evidence>
<dbReference type="AlphaFoldDB" id="A0A939T5I1"/>
<comment type="caution">
    <text evidence="2">The sequence shown here is derived from an EMBL/GenBank/DDBJ whole genome shotgun (WGS) entry which is preliminary data.</text>
</comment>